<sequence>MVVLQHPLETRHAKNTARLIPLCIPNTQTFVGQSEQDFTELKQQLVKTNKTAWVLYPNSQSQPLEDYQQHYPDTLPDVLIVIDATWRKATKMWQLNPWLHVLPSWHFNALPENQYRIRKTQLAHSLSTLEAAAQGLKILTKRDVKPLLRLFDEMQIQQEKHMPKHG</sequence>
<organism evidence="7 8">
    <name type="scientific">Aliiglaciecola lipolytica E3</name>
    <dbReference type="NCBI Taxonomy" id="1127673"/>
    <lineage>
        <taxon>Bacteria</taxon>
        <taxon>Pseudomonadati</taxon>
        <taxon>Pseudomonadota</taxon>
        <taxon>Gammaproteobacteria</taxon>
        <taxon>Alteromonadales</taxon>
        <taxon>Alteromonadaceae</taxon>
        <taxon>Aliiglaciecola</taxon>
    </lineage>
</organism>
<evidence type="ECO:0000313" key="8">
    <source>
        <dbReference type="Proteomes" id="UP000006334"/>
    </source>
</evidence>
<accession>K6X6I6</accession>
<evidence type="ECO:0000256" key="2">
    <source>
        <dbReference type="ARBA" id="ARBA00022679"/>
    </source>
</evidence>
<dbReference type="GO" id="GO:0016432">
    <property type="term" value="F:tRNA-uridine aminocarboxypropyltransferase activity"/>
    <property type="evidence" value="ECO:0007669"/>
    <property type="project" value="UniProtKB-EC"/>
</dbReference>
<dbReference type="GO" id="GO:0008033">
    <property type="term" value="P:tRNA processing"/>
    <property type="evidence" value="ECO:0007669"/>
    <property type="project" value="UniProtKB-KW"/>
</dbReference>
<evidence type="ECO:0000256" key="3">
    <source>
        <dbReference type="ARBA" id="ARBA00022691"/>
    </source>
</evidence>
<name>K6X6I6_9ALTE</name>
<comment type="caution">
    <text evidence="7">The sequence shown here is derived from an EMBL/GenBank/DDBJ whole genome shotgun (WGS) entry which is preliminary data.</text>
</comment>
<dbReference type="PANTHER" id="PTHR21392">
    <property type="entry name" value="TRNA-URIDINE AMINOCARBOXYPROPYLTRANSFERASE 2"/>
    <property type="match status" value="1"/>
</dbReference>
<dbReference type="EMBL" id="BAEN01000068">
    <property type="protein sequence ID" value="GAC16234.1"/>
    <property type="molecule type" value="Genomic_DNA"/>
</dbReference>
<comment type="similarity">
    <text evidence="5">Belongs to the TDD superfamily. DTWD2 family.</text>
</comment>
<dbReference type="InterPro" id="IPR005636">
    <property type="entry name" value="DTW"/>
</dbReference>
<dbReference type="eggNOG" id="COG3148">
    <property type="taxonomic scope" value="Bacteria"/>
</dbReference>
<dbReference type="SMART" id="SM01144">
    <property type="entry name" value="DTW"/>
    <property type="match status" value="1"/>
</dbReference>
<keyword evidence="4" id="KW-0819">tRNA processing</keyword>
<evidence type="ECO:0000256" key="4">
    <source>
        <dbReference type="ARBA" id="ARBA00022694"/>
    </source>
</evidence>
<protein>
    <recommendedName>
        <fullName evidence="1">tRNA-uridine aminocarboxypropyltransferase</fullName>
        <ecNumber evidence="1">2.5.1.25</ecNumber>
    </recommendedName>
</protein>
<keyword evidence="2" id="KW-0808">Transferase</keyword>
<dbReference type="PANTHER" id="PTHR21392:SF0">
    <property type="entry name" value="TRNA-URIDINE AMINOCARBOXYPROPYLTRANSFERASE 2"/>
    <property type="match status" value="1"/>
</dbReference>
<evidence type="ECO:0000313" key="7">
    <source>
        <dbReference type="EMBL" id="GAC16234.1"/>
    </source>
</evidence>
<dbReference type="STRING" id="1127673.GLIP_3623"/>
<evidence type="ECO:0000259" key="6">
    <source>
        <dbReference type="SMART" id="SM01144"/>
    </source>
</evidence>
<keyword evidence="3" id="KW-0949">S-adenosyl-L-methionine</keyword>
<evidence type="ECO:0000256" key="5">
    <source>
        <dbReference type="ARBA" id="ARBA00034489"/>
    </source>
</evidence>
<proteinExistence type="inferred from homology"/>
<dbReference type="InterPro" id="IPR039262">
    <property type="entry name" value="DTWD2/TAPT"/>
</dbReference>
<keyword evidence="8" id="KW-1185">Reference proteome</keyword>
<feature type="domain" description="DTW" evidence="6">
    <location>
        <begin position="1"/>
        <end position="163"/>
    </location>
</feature>
<dbReference type="Proteomes" id="UP000006334">
    <property type="component" value="Unassembled WGS sequence"/>
</dbReference>
<gene>
    <name evidence="7" type="ORF">GLIP_3623</name>
</gene>
<dbReference type="AlphaFoldDB" id="K6X6I6"/>
<reference evidence="7 8" key="1">
    <citation type="journal article" date="2017" name="Antonie Van Leeuwenhoek">
        <title>Rhizobium rhizosphaerae sp. nov., a novel species isolated from rice rhizosphere.</title>
        <authorList>
            <person name="Zhao J.J."/>
            <person name="Zhang J."/>
            <person name="Zhang R.J."/>
            <person name="Zhang C.W."/>
            <person name="Yin H.Q."/>
            <person name="Zhang X.X."/>
        </authorList>
    </citation>
    <scope>NUCLEOTIDE SEQUENCE [LARGE SCALE GENOMIC DNA]</scope>
    <source>
        <strain evidence="7 8">E3</strain>
    </source>
</reference>
<dbReference type="Pfam" id="PF03942">
    <property type="entry name" value="DTW"/>
    <property type="match status" value="1"/>
</dbReference>
<dbReference type="EC" id="2.5.1.25" evidence="1"/>
<evidence type="ECO:0000256" key="1">
    <source>
        <dbReference type="ARBA" id="ARBA00012386"/>
    </source>
</evidence>